<comment type="caution">
    <text evidence="1">The sequence shown here is derived from an EMBL/GenBank/DDBJ whole genome shotgun (WGS) entry which is preliminary data.</text>
</comment>
<protein>
    <recommendedName>
        <fullName evidence="3">JAB domain-containing protein</fullName>
    </recommendedName>
</protein>
<evidence type="ECO:0000313" key="2">
    <source>
        <dbReference type="Proteomes" id="UP000178256"/>
    </source>
</evidence>
<dbReference type="EMBL" id="MGKL01000004">
    <property type="protein sequence ID" value="OGN26537.1"/>
    <property type="molecule type" value="Genomic_DNA"/>
</dbReference>
<organism evidence="1 2">
    <name type="scientific">Candidatus Yanofskybacteria bacterium RIFCSPLOWO2_01_FULL_44_22</name>
    <dbReference type="NCBI Taxonomy" id="1802697"/>
    <lineage>
        <taxon>Bacteria</taxon>
        <taxon>Candidatus Yanofskyibacteriota</taxon>
    </lineage>
</organism>
<dbReference type="AlphaFoldDB" id="A0A1F8GM99"/>
<accession>A0A1F8GM99</accession>
<reference evidence="1 2" key="1">
    <citation type="journal article" date="2016" name="Nat. Commun.">
        <title>Thousands of microbial genomes shed light on interconnected biogeochemical processes in an aquifer system.</title>
        <authorList>
            <person name="Anantharaman K."/>
            <person name="Brown C.T."/>
            <person name="Hug L.A."/>
            <person name="Sharon I."/>
            <person name="Castelle C.J."/>
            <person name="Probst A.J."/>
            <person name="Thomas B.C."/>
            <person name="Singh A."/>
            <person name="Wilkins M.J."/>
            <person name="Karaoz U."/>
            <person name="Brodie E.L."/>
            <person name="Williams K.H."/>
            <person name="Hubbard S.S."/>
            <person name="Banfield J.F."/>
        </authorList>
    </citation>
    <scope>NUCLEOTIDE SEQUENCE [LARGE SCALE GENOMIC DNA]</scope>
</reference>
<dbReference type="STRING" id="1802697.A2925_03290"/>
<evidence type="ECO:0008006" key="3">
    <source>
        <dbReference type="Google" id="ProtNLM"/>
    </source>
</evidence>
<dbReference type="Proteomes" id="UP000178256">
    <property type="component" value="Unassembled WGS sequence"/>
</dbReference>
<proteinExistence type="predicted"/>
<sequence>MGRVMMNLGNSKNARIVFEPKTFVEIMLAAMVCEVEVSGLAKIEKRDSIYVIHGEPIVFDQTCSLVKTTFDETAYLLWQEKMVLAGQENIIQEARLWWHSHVWSGVGLSDEDLSTMRLIGQDYDWWLAMVVNKRCQVYMELWRYRPEPLLRTLIREFEFTEKLSPSMLERLLKDNEERMSEIIKQKVKIVKPVKTSGNDDDD</sequence>
<name>A0A1F8GM99_9BACT</name>
<gene>
    <name evidence="1" type="ORF">A2925_03290</name>
</gene>
<evidence type="ECO:0000313" key="1">
    <source>
        <dbReference type="EMBL" id="OGN26537.1"/>
    </source>
</evidence>